<dbReference type="Proteomes" id="UP000321034">
    <property type="component" value="Unassembled WGS sequence"/>
</dbReference>
<organism evidence="3 4">
    <name type="scientific">Microbacterium hatanonis</name>
    <dbReference type="NCBI Taxonomy" id="404366"/>
    <lineage>
        <taxon>Bacteria</taxon>
        <taxon>Bacillati</taxon>
        <taxon>Actinomycetota</taxon>
        <taxon>Actinomycetes</taxon>
        <taxon>Micrococcales</taxon>
        <taxon>Microbacteriaceae</taxon>
        <taxon>Microbacterium</taxon>
    </lineage>
</organism>
<keyword evidence="4" id="KW-1185">Reference proteome</keyword>
<comment type="similarity">
    <text evidence="1">Belongs to the UPF0225 family.</text>
</comment>
<dbReference type="Pfam" id="PF17775">
    <property type="entry name" value="YchJ_M-like"/>
    <property type="match status" value="1"/>
</dbReference>
<name>A0A5C8I0V6_9MICO</name>
<accession>A0A5C8I0V6</accession>
<sequence length="140" mass="15043">MSFGAASSRGGFPRFAAGDPCPCGAGRYDGCCGPILAGEPAPTAERLMRSRYTAFVVGDAEHLRRTWHPRTRPADVDPDPATVWIGLEVLVTEDGGPADLEGAVEFCAHWSEAGARGGLHERSRFARRGGRWVYVDGEIL</sequence>
<dbReference type="HAMAP" id="MF_00612">
    <property type="entry name" value="UPF0225"/>
    <property type="match status" value="1"/>
</dbReference>
<dbReference type="InterPro" id="IPR048469">
    <property type="entry name" value="YchJ-like_M"/>
</dbReference>
<dbReference type="Gene3D" id="3.10.450.50">
    <property type="match status" value="1"/>
</dbReference>
<protein>
    <recommendedName>
        <fullName evidence="1">UPF0225 protein FVP77_04630</fullName>
    </recommendedName>
</protein>
<dbReference type="OrthoDB" id="21421at2"/>
<proteinExistence type="inferred from homology"/>
<dbReference type="AlphaFoldDB" id="A0A5C8I0V6"/>
<evidence type="ECO:0000313" key="3">
    <source>
        <dbReference type="EMBL" id="TXK12748.1"/>
    </source>
</evidence>
<dbReference type="SUPFAM" id="SSF54427">
    <property type="entry name" value="NTF2-like"/>
    <property type="match status" value="1"/>
</dbReference>
<gene>
    <name evidence="3" type="ORF">FVP77_04630</name>
</gene>
<feature type="domain" description="YchJ-like middle NTF2-like" evidence="2">
    <location>
        <begin position="43"/>
        <end position="137"/>
    </location>
</feature>
<evidence type="ECO:0000256" key="1">
    <source>
        <dbReference type="HAMAP-Rule" id="MF_00612"/>
    </source>
</evidence>
<comment type="caution">
    <text evidence="3">The sequence shown here is derived from an EMBL/GenBank/DDBJ whole genome shotgun (WGS) entry which is preliminary data.</text>
</comment>
<dbReference type="InterPro" id="IPR032710">
    <property type="entry name" value="NTF2-like_dom_sf"/>
</dbReference>
<dbReference type="EMBL" id="VRSV01000001">
    <property type="protein sequence ID" value="TXK12748.1"/>
    <property type="molecule type" value="Genomic_DNA"/>
</dbReference>
<dbReference type="InterPro" id="IPR023006">
    <property type="entry name" value="YchJ-like"/>
</dbReference>
<evidence type="ECO:0000313" key="4">
    <source>
        <dbReference type="Proteomes" id="UP000321034"/>
    </source>
</evidence>
<evidence type="ECO:0000259" key="2">
    <source>
        <dbReference type="Pfam" id="PF17775"/>
    </source>
</evidence>
<reference evidence="3 4" key="1">
    <citation type="submission" date="2019-08" db="EMBL/GenBank/DDBJ databases">
        <authorList>
            <person name="Dong K."/>
        </authorList>
    </citation>
    <scope>NUCLEOTIDE SEQUENCE [LARGE SCALE GENOMIC DNA]</scope>
    <source>
        <strain evidence="3 4">JCM14558</strain>
    </source>
</reference>